<evidence type="ECO:0000256" key="4">
    <source>
        <dbReference type="ARBA" id="ARBA00022475"/>
    </source>
</evidence>
<evidence type="ECO:0000256" key="3">
    <source>
        <dbReference type="ARBA" id="ARBA00022448"/>
    </source>
</evidence>
<name>A0A7C0TYT9_THELI</name>
<organism evidence="14">
    <name type="scientific">Thermococcus litoralis</name>
    <dbReference type="NCBI Taxonomy" id="2265"/>
    <lineage>
        <taxon>Archaea</taxon>
        <taxon>Methanobacteriati</taxon>
        <taxon>Methanobacteriota</taxon>
        <taxon>Thermococci</taxon>
        <taxon>Thermococcales</taxon>
        <taxon>Thermococcaceae</taxon>
        <taxon>Thermococcus</taxon>
    </lineage>
</organism>
<feature type="transmembrane region" description="Helical" evidence="13">
    <location>
        <begin position="123"/>
        <end position="150"/>
    </location>
</feature>
<evidence type="ECO:0000256" key="13">
    <source>
        <dbReference type="SAM" id="Phobius"/>
    </source>
</evidence>
<accession>A0A7C0TYT9</accession>
<comment type="subcellular location">
    <subcellularLocation>
        <location evidence="1">Cell membrane</location>
        <topology evidence="1">Multi-pass membrane protein</topology>
    </subcellularLocation>
</comment>
<dbReference type="Pfam" id="PF00474">
    <property type="entry name" value="SSF"/>
    <property type="match status" value="1"/>
</dbReference>
<dbReference type="GO" id="GO:0005886">
    <property type="term" value="C:plasma membrane"/>
    <property type="evidence" value="ECO:0007669"/>
    <property type="project" value="UniProtKB-SubCell"/>
</dbReference>
<dbReference type="AlphaFoldDB" id="A0A7C0TYT9"/>
<feature type="transmembrane region" description="Helical" evidence="13">
    <location>
        <begin position="473"/>
        <end position="494"/>
    </location>
</feature>
<dbReference type="GO" id="GO:0015293">
    <property type="term" value="F:symporter activity"/>
    <property type="evidence" value="ECO:0007669"/>
    <property type="project" value="UniProtKB-KW"/>
</dbReference>
<dbReference type="PANTHER" id="PTHR48086">
    <property type="entry name" value="SODIUM/PROLINE SYMPORTER-RELATED"/>
    <property type="match status" value="1"/>
</dbReference>
<dbReference type="PROSITE" id="PS50283">
    <property type="entry name" value="NA_SOLUT_SYMP_3"/>
    <property type="match status" value="1"/>
</dbReference>
<evidence type="ECO:0000256" key="12">
    <source>
        <dbReference type="RuleBase" id="RU362091"/>
    </source>
</evidence>
<reference evidence="14" key="1">
    <citation type="journal article" date="2020" name="mSystems">
        <title>Genome- and Community-Level Interaction Insights into Carbon Utilization and Element Cycling Functions of Hydrothermarchaeota in Hydrothermal Sediment.</title>
        <authorList>
            <person name="Zhou Z."/>
            <person name="Liu Y."/>
            <person name="Xu W."/>
            <person name="Pan J."/>
            <person name="Luo Z.H."/>
            <person name="Li M."/>
        </authorList>
    </citation>
    <scope>NUCLEOTIDE SEQUENCE [LARGE SCALE GENOMIC DNA]</scope>
    <source>
        <strain evidence="14">HyVt-151</strain>
    </source>
</reference>
<dbReference type="Proteomes" id="UP000886210">
    <property type="component" value="Unassembled WGS sequence"/>
</dbReference>
<feature type="transmembrane region" description="Helical" evidence="13">
    <location>
        <begin position="6"/>
        <end position="25"/>
    </location>
</feature>
<feature type="transmembrane region" description="Helical" evidence="13">
    <location>
        <begin position="162"/>
        <end position="180"/>
    </location>
</feature>
<dbReference type="InterPro" id="IPR038377">
    <property type="entry name" value="Na/Glc_symporter_sf"/>
</dbReference>
<dbReference type="InterPro" id="IPR001734">
    <property type="entry name" value="Na/solute_symporter"/>
</dbReference>
<sequence length="514" mass="55153">MEAWQVATTIIFLYSLLVIGIGAWAGKIMKKSMEDFYVLGRKGSTIVTFLATAATYHSAFAFLTSVAVFATAGVTFWIAASAWTVLAGIFMYLAGPRIWKIGKARGHITPADMLSDFYDSKAIGVITAIVMALFIIAYIVVQAVGLGIILDVASQGHIPYQWASLILILVAAVYLFLGGLRAAYWTDVLQGIWMYIGIFVAALIIVGKLVPGGFAVLMDSVRAVNPKLLTMNWTPQKMLGAVLIYGPGLMLLQHLWIKYYIAKDEKILKTSAVGTAIYLSTYYIAAALIGLSAAVANAKGIPGVLDAGFISALKAQYGSADAVAAVMIYKLLHPVLAGFLLAGATAAAMSTLDSFLGSTSMILVRDIYQKHIKPGADEGHYVLVSRVFMIIWALIGWYFALLKPGLIFNIASIACAGGLQFLPLLLPAIVPSTKRYINRNGALWGLIIGSFLAAFLSPQIGGKVGFPTVEHPAVAGFVAVIINLIVALVISAITKPSEKELKVMEEYREILTKA</sequence>
<feature type="transmembrane region" description="Helical" evidence="13">
    <location>
        <begin position="335"/>
        <end position="358"/>
    </location>
</feature>
<dbReference type="Gene3D" id="1.20.1730.10">
    <property type="entry name" value="Sodium/glucose cotransporter"/>
    <property type="match status" value="1"/>
</dbReference>
<evidence type="ECO:0000256" key="2">
    <source>
        <dbReference type="ARBA" id="ARBA00006434"/>
    </source>
</evidence>
<evidence type="ECO:0000256" key="10">
    <source>
        <dbReference type="ARBA" id="ARBA00023136"/>
    </source>
</evidence>
<evidence type="ECO:0000256" key="1">
    <source>
        <dbReference type="ARBA" id="ARBA00004651"/>
    </source>
</evidence>
<keyword evidence="5 13" id="KW-0812">Transmembrane</keyword>
<feature type="transmembrane region" description="Helical" evidence="13">
    <location>
        <begin position="273"/>
        <end position="296"/>
    </location>
</feature>
<keyword evidence="10 13" id="KW-0472">Membrane</keyword>
<dbReference type="InterPro" id="IPR050277">
    <property type="entry name" value="Sodium:Solute_Symporter"/>
</dbReference>
<gene>
    <name evidence="14" type="ORF">ENF72_01710</name>
</gene>
<feature type="transmembrane region" description="Helical" evidence="13">
    <location>
        <begin position="379"/>
        <end position="400"/>
    </location>
</feature>
<proteinExistence type="inferred from homology"/>
<feature type="transmembrane region" description="Helical" evidence="13">
    <location>
        <begin position="192"/>
        <end position="218"/>
    </location>
</feature>
<keyword evidence="8" id="KW-0915">Sodium</keyword>
<evidence type="ECO:0000256" key="11">
    <source>
        <dbReference type="ARBA" id="ARBA00023201"/>
    </source>
</evidence>
<evidence type="ECO:0000256" key="8">
    <source>
        <dbReference type="ARBA" id="ARBA00023053"/>
    </source>
</evidence>
<keyword evidence="6" id="KW-0769">Symport</keyword>
<evidence type="ECO:0000256" key="5">
    <source>
        <dbReference type="ARBA" id="ARBA00022692"/>
    </source>
</evidence>
<keyword evidence="7 13" id="KW-1133">Transmembrane helix</keyword>
<evidence type="ECO:0000256" key="9">
    <source>
        <dbReference type="ARBA" id="ARBA00023065"/>
    </source>
</evidence>
<feature type="transmembrane region" description="Helical" evidence="13">
    <location>
        <begin position="406"/>
        <end position="430"/>
    </location>
</feature>
<comment type="caution">
    <text evidence="14">The sequence shown here is derived from an EMBL/GenBank/DDBJ whole genome shotgun (WGS) entry which is preliminary data.</text>
</comment>
<keyword evidence="9" id="KW-0406">Ion transport</keyword>
<keyword evidence="3" id="KW-0813">Transport</keyword>
<feature type="transmembrane region" description="Helical" evidence="13">
    <location>
        <begin position="76"/>
        <end position="95"/>
    </location>
</feature>
<feature type="transmembrane region" description="Helical" evidence="13">
    <location>
        <begin position="442"/>
        <end position="461"/>
    </location>
</feature>
<dbReference type="PANTHER" id="PTHR48086:SF3">
    <property type="entry name" value="SODIUM_PROLINE SYMPORTER"/>
    <property type="match status" value="1"/>
</dbReference>
<dbReference type="EMBL" id="DQYG01000072">
    <property type="protein sequence ID" value="HDD31327.1"/>
    <property type="molecule type" value="Genomic_DNA"/>
</dbReference>
<feature type="transmembrane region" description="Helical" evidence="13">
    <location>
        <begin position="238"/>
        <end position="261"/>
    </location>
</feature>
<feature type="transmembrane region" description="Helical" evidence="13">
    <location>
        <begin position="46"/>
        <end position="70"/>
    </location>
</feature>
<protein>
    <submittedName>
        <fullName evidence="14">Sodium:solute symporter family protein</fullName>
    </submittedName>
</protein>
<keyword evidence="11" id="KW-0739">Sodium transport</keyword>
<evidence type="ECO:0000313" key="14">
    <source>
        <dbReference type="EMBL" id="HDD31327.1"/>
    </source>
</evidence>
<dbReference type="CDD" id="cd10322">
    <property type="entry name" value="SLC5sbd"/>
    <property type="match status" value="1"/>
</dbReference>
<dbReference type="GO" id="GO:0006814">
    <property type="term" value="P:sodium ion transport"/>
    <property type="evidence" value="ECO:0007669"/>
    <property type="project" value="UniProtKB-KW"/>
</dbReference>
<evidence type="ECO:0000256" key="7">
    <source>
        <dbReference type="ARBA" id="ARBA00022989"/>
    </source>
</evidence>
<keyword evidence="4" id="KW-1003">Cell membrane</keyword>
<comment type="similarity">
    <text evidence="2 12">Belongs to the sodium:solute symporter (SSF) (TC 2.A.21) family.</text>
</comment>
<evidence type="ECO:0000256" key="6">
    <source>
        <dbReference type="ARBA" id="ARBA00022847"/>
    </source>
</evidence>